<feature type="domain" description="NACHT-NTPase and P-loop NTPases N-terminal" evidence="1">
    <location>
        <begin position="16"/>
        <end position="126"/>
    </location>
</feature>
<evidence type="ECO:0000259" key="1">
    <source>
        <dbReference type="Pfam" id="PF17107"/>
    </source>
</evidence>
<protein>
    <recommendedName>
        <fullName evidence="1">NACHT-NTPase and P-loop NTPases N-terminal domain-containing protein</fullName>
    </recommendedName>
</protein>
<dbReference type="AlphaFoldDB" id="A0A8H4PDI9"/>
<keyword evidence="3" id="KW-1185">Reference proteome</keyword>
<gene>
    <name evidence="2" type="ORF">F53441_1233</name>
</gene>
<dbReference type="Proteomes" id="UP000605986">
    <property type="component" value="Unassembled WGS sequence"/>
</dbReference>
<sequence length="209" mass="22427">MPTNPRRVETSLEYAIASIRDAIGTSNPIHKSTEAPEAFKVVAKQLPLVRDILTSVKSNFTGHVEEHSQLLQMADKCPSFGRQLDDLLDVVAAGPEDKRPFLERYHAVANDGGTIECVMKKLLLSVGAVVKVPLVTEDQLCELRAALKEIKSTPASMGNAQPGHVFHNHADGIQPIHLGGGGININQGNGPQINTPSGGTFHFAPPVMT</sequence>
<dbReference type="OrthoDB" id="4330845at2759"/>
<proteinExistence type="predicted"/>
<name>A0A8H4PDI9_9HYPO</name>
<comment type="caution">
    <text evidence="2">The sequence shown here is derived from an EMBL/GenBank/DDBJ whole genome shotgun (WGS) entry which is preliminary data.</text>
</comment>
<dbReference type="InterPro" id="IPR031352">
    <property type="entry name" value="SesA"/>
</dbReference>
<evidence type="ECO:0000313" key="3">
    <source>
        <dbReference type="Proteomes" id="UP000605986"/>
    </source>
</evidence>
<reference evidence="2" key="1">
    <citation type="submission" date="2020-01" db="EMBL/GenBank/DDBJ databases">
        <title>Identification and distribution of gene clusters putatively required for synthesis of sphingolipid metabolism inhibitors in phylogenetically diverse species of the filamentous fungus Fusarium.</title>
        <authorList>
            <person name="Kim H.-S."/>
            <person name="Busman M."/>
            <person name="Brown D.W."/>
            <person name="Divon H."/>
            <person name="Uhlig S."/>
            <person name="Proctor R.H."/>
        </authorList>
    </citation>
    <scope>NUCLEOTIDE SEQUENCE</scope>
    <source>
        <strain evidence="2">NRRL 53441</strain>
    </source>
</reference>
<dbReference type="Pfam" id="PF17107">
    <property type="entry name" value="SesA"/>
    <property type="match status" value="1"/>
</dbReference>
<organism evidence="2 3">
    <name type="scientific">Fusarium austroafricanum</name>
    <dbReference type="NCBI Taxonomy" id="2364996"/>
    <lineage>
        <taxon>Eukaryota</taxon>
        <taxon>Fungi</taxon>
        <taxon>Dikarya</taxon>
        <taxon>Ascomycota</taxon>
        <taxon>Pezizomycotina</taxon>
        <taxon>Sordariomycetes</taxon>
        <taxon>Hypocreomycetidae</taxon>
        <taxon>Hypocreales</taxon>
        <taxon>Nectriaceae</taxon>
        <taxon>Fusarium</taxon>
        <taxon>Fusarium concolor species complex</taxon>
    </lineage>
</organism>
<accession>A0A8H4PDI9</accession>
<dbReference type="EMBL" id="JAADJG010000048">
    <property type="protein sequence ID" value="KAF4456677.1"/>
    <property type="molecule type" value="Genomic_DNA"/>
</dbReference>
<evidence type="ECO:0000313" key="2">
    <source>
        <dbReference type="EMBL" id="KAF4456677.1"/>
    </source>
</evidence>